<name>A0A9P4QMX9_9PLEO</name>
<feature type="transmembrane region" description="Helical" evidence="1">
    <location>
        <begin position="70"/>
        <end position="90"/>
    </location>
</feature>
<dbReference type="AlphaFoldDB" id="A0A9P4QMX9"/>
<evidence type="ECO:0000256" key="1">
    <source>
        <dbReference type="SAM" id="Phobius"/>
    </source>
</evidence>
<gene>
    <name evidence="2" type="ORF">EJ04DRAFT_581808</name>
</gene>
<reference evidence="2" key="1">
    <citation type="journal article" date="2020" name="Stud. Mycol.">
        <title>101 Dothideomycetes genomes: a test case for predicting lifestyles and emergence of pathogens.</title>
        <authorList>
            <person name="Haridas S."/>
            <person name="Albert R."/>
            <person name="Binder M."/>
            <person name="Bloem J."/>
            <person name="Labutti K."/>
            <person name="Salamov A."/>
            <person name="Andreopoulos B."/>
            <person name="Baker S."/>
            <person name="Barry K."/>
            <person name="Bills G."/>
            <person name="Bluhm B."/>
            <person name="Cannon C."/>
            <person name="Castanera R."/>
            <person name="Culley D."/>
            <person name="Daum C."/>
            <person name="Ezra D."/>
            <person name="Gonzalez J."/>
            <person name="Henrissat B."/>
            <person name="Kuo A."/>
            <person name="Liang C."/>
            <person name="Lipzen A."/>
            <person name="Lutzoni F."/>
            <person name="Magnuson J."/>
            <person name="Mondo S."/>
            <person name="Nolan M."/>
            <person name="Ohm R."/>
            <person name="Pangilinan J."/>
            <person name="Park H.-J."/>
            <person name="Ramirez L."/>
            <person name="Alfaro M."/>
            <person name="Sun H."/>
            <person name="Tritt A."/>
            <person name="Yoshinaga Y."/>
            <person name="Zwiers L.-H."/>
            <person name="Turgeon B."/>
            <person name="Goodwin S."/>
            <person name="Spatafora J."/>
            <person name="Crous P."/>
            <person name="Grigoriev I."/>
        </authorList>
    </citation>
    <scope>NUCLEOTIDE SEQUENCE</scope>
    <source>
        <strain evidence="2">CBS 125425</strain>
    </source>
</reference>
<evidence type="ECO:0000313" key="3">
    <source>
        <dbReference type="Proteomes" id="UP000799444"/>
    </source>
</evidence>
<keyword evidence="3" id="KW-1185">Reference proteome</keyword>
<comment type="caution">
    <text evidence="2">The sequence shown here is derived from an EMBL/GenBank/DDBJ whole genome shotgun (WGS) entry which is preliminary data.</text>
</comment>
<keyword evidence="1" id="KW-1133">Transmembrane helix</keyword>
<dbReference type="OrthoDB" id="5139479at2759"/>
<protein>
    <submittedName>
        <fullName evidence="2">Uncharacterized protein</fullName>
    </submittedName>
</protein>
<feature type="transmembrane region" description="Helical" evidence="1">
    <location>
        <begin position="513"/>
        <end position="534"/>
    </location>
</feature>
<evidence type="ECO:0000313" key="2">
    <source>
        <dbReference type="EMBL" id="KAF2727751.1"/>
    </source>
</evidence>
<feature type="transmembrane region" description="Helical" evidence="1">
    <location>
        <begin position="32"/>
        <end position="49"/>
    </location>
</feature>
<proteinExistence type="predicted"/>
<dbReference type="EMBL" id="ML996314">
    <property type="protein sequence ID" value="KAF2727751.1"/>
    <property type="molecule type" value="Genomic_DNA"/>
</dbReference>
<organism evidence="2 3">
    <name type="scientific">Polyplosphaeria fusca</name>
    <dbReference type="NCBI Taxonomy" id="682080"/>
    <lineage>
        <taxon>Eukaryota</taxon>
        <taxon>Fungi</taxon>
        <taxon>Dikarya</taxon>
        <taxon>Ascomycota</taxon>
        <taxon>Pezizomycotina</taxon>
        <taxon>Dothideomycetes</taxon>
        <taxon>Pleosporomycetidae</taxon>
        <taxon>Pleosporales</taxon>
        <taxon>Tetraplosphaeriaceae</taxon>
        <taxon>Polyplosphaeria</taxon>
    </lineage>
</organism>
<keyword evidence="1" id="KW-0812">Transmembrane</keyword>
<dbReference type="Proteomes" id="UP000799444">
    <property type="component" value="Unassembled WGS sequence"/>
</dbReference>
<accession>A0A9P4QMX9</accession>
<keyword evidence="1" id="KW-0472">Membrane</keyword>
<sequence length="601" mass="64898">MGSETKGGFIAESQQVSHERSSRVARSLSTRWLSACLALALVILTSVYASRSDLLDGRRIIGRSPSDVLLVLRVLSELAGLLLAATIAGTFEEIQWMLVKRNGDHPGMAFTDYLGLQPGTGVCGLFRLAFGGRIPKLSSRIWSAVKLISMVVVPLLNVVIMSDVNTVATFNKLNATPSTYSYGVGEFNASLAAIWHPMADLLFSTSFMYFLTDGTRVIDITPAGAREDCTQGISSEGKCKLSYYVAGGIGDFAPSLLASGDARADAFLAENQQGYVFDYEDGNKDWTYDLDNECVVFGADIAAWALCLKNGIDNEIRARVIDCPADVATAFQCQTSTSWIQNEGFDTKLRTWYRHASIAYDRVNSSILTHSFNPAQPKAAAPIDAADLLHAFALVFKSSNAVSPFASALTALGAGNNTATAPIYAWWFFHGVSRLSSEDLAARRRGISGLQSMLSIPIYHCQFKGMAEVRDLGYDNSTFIGQAILAAFPSANATTPIFPAALRYVIVIDPATLIAYIALGGVTLLLCFAALAVVTFKGSSARTGGPGSFPMIDYVTRCRLVKVNEEKITQDAQLSSELQSLGKEKDSLILDRVRDLHVVLS</sequence>